<proteinExistence type="predicted"/>
<dbReference type="AlphaFoldDB" id="A0ABD2FU49"/>
<feature type="chain" id="PRO_5044837431" evidence="1">
    <location>
        <begin position="17"/>
        <end position="127"/>
    </location>
</feature>
<feature type="signal peptide" evidence="1">
    <location>
        <begin position="1"/>
        <end position="16"/>
    </location>
</feature>
<organism evidence="2 3">
    <name type="scientific">Pagothenia borchgrevinki</name>
    <name type="common">Bald rockcod</name>
    <name type="synonym">Trematomus borchgrevinki</name>
    <dbReference type="NCBI Taxonomy" id="8213"/>
    <lineage>
        <taxon>Eukaryota</taxon>
        <taxon>Metazoa</taxon>
        <taxon>Chordata</taxon>
        <taxon>Craniata</taxon>
        <taxon>Vertebrata</taxon>
        <taxon>Euteleostomi</taxon>
        <taxon>Actinopterygii</taxon>
        <taxon>Neopterygii</taxon>
        <taxon>Teleostei</taxon>
        <taxon>Neoteleostei</taxon>
        <taxon>Acanthomorphata</taxon>
        <taxon>Eupercaria</taxon>
        <taxon>Perciformes</taxon>
        <taxon>Notothenioidei</taxon>
        <taxon>Nototheniidae</taxon>
        <taxon>Pagothenia</taxon>
    </lineage>
</organism>
<reference evidence="2 3" key="1">
    <citation type="journal article" date="2022" name="G3 (Bethesda)">
        <title>Evaluating Illumina-, Nanopore-, and PacBio-based genome assembly strategies with the bald notothen, Trematomus borchgrevinki.</title>
        <authorList>
            <person name="Rayamajhi N."/>
            <person name="Cheng C.C."/>
            <person name="Catchen J.M."/>
        </authorList>
    </citation>
    <scope>NUCLEOTIDE SEQUENCE [LARGE SCALE GENOMIC DNA]</scope>
    <source>
        <strain evidence="2">AGRC-2024</strain>
    </source>
</reference>
<evidence type="ECO:0000313" key="2">
    <source>
        <dbReference type="EMBL" id="KAL3045112.1"/>
    </source>
</evidence>
<sequence length="127" mass="14651">MKVVFALVVLLHLCHSNNNIKQVYTEIIKELNKLDPANISLQTVWVPSFDTTKDQSSCVRFYVNALKSLLGNVTVNKSNKHIIQGLQATLQILNPEDQHNCTMKLSPIINRHFKPYIRFFRKLNSMK</sequence>
<comment type="caution">
    <text evidence="2">The sequence shown here is derived from an EMBL/GenBank/DDBJ whole genome shotgun (WGS) entry which is preliminary data.</text>
</comment>
<protein>
    <submittedName>
        <fullName evidence="2">Uncharacterized protein</fullName>
    </submittedName>
</protein>
<keyword evidence="1" id="KW-0732">Signal</keyword>
<evidence type="ECO:0000313" key="3">
    <source>
        <dbReference type="Proteomes" id="UP001619887"/>
    </source>
</evidence>
<evidence type="ECO:0000256" key="1">
    <source>
        <dbReference type="SAM" id="SignalP"/>
    </source>
</evidence>
<reference evidence="2 3" key="2">
    <citation type="journal article" date="2024" name="G3 (Bethesda)">
        <title>The genome of the cryopelagic Antarctic bald notothen, Trematomus borchgrevinki.</title>
        <authorList>
            <person name="Rayamajhi N."/>
            <person name="Rivera-Colon A.G."/>
            <person name="Minhas B.F."/>
            <person name="Cheng C.C."/>
            <person name="Catchen J.M."/>
        </authorList>
    </citation>
    <scope>NUCLEOTIDE SEQUENCE [LARGE SCALE GENOMIC DNA]</scope>
    <source>
        <strain evidence="2">AGRC-2024</strain>
    </source>
</reference>
<dbReference type="Proteomes" id="UP001619887">
    <property type="component" value="Unassembled WGS sequence"/>
</dbReference>
<name>A0ABD2FU49_PAGBO</name>
<gene>
    <name evidence="2" type="ORF">OYC64_013381</name>
</gene>
<accession>A0ABD2FU49</accession>
<dbReference type="EMBL" id="JBIYXZ010002087">
    <property type="protein sequence ID" value="KAL3045112.1"/>
    <property type="molecule type" value="Genomic_DNA"/>
</dbReference>
<keyword evidence="3" id="KW-1185">Reference proteome</keyword>